<gene>
    <name evidence="8 12" type="primary">murE</name>
    <name evidence="12" type="ORF">A1019T_00112</name>
</gene>
<dbReference type="NCBIfam" id="TIGR01085">
    <property type="entry name" value="murE"/>
    <property type="match status" value="1"/>
</dbReference>
<feature type="binding site" evidence="8">
    <location>
        <position position="57"/>
    </location>
    <ligand>
        <name>UDP-N-acetyl-alpha-D-muramoyl-L-alanyl-D-glutamate</name>
        <dbReference type="ChEBI" id="CHEBI:83900"/>
    </ligand>
</feature>
<dbReference type="InterPro" id="IPR004101">
    <property type="entry name" value="Mur_ligase_C"/>
</dbReference>
<evidence type="ECO:0000259" key="11">
    <source>
        <dbReference type="Pfam" id="PF08245"/>
    </source>
</evidence>
<comment type="PTM">
    <text evidence="8">Carboxylation is probably crucial for Mg(2+) binding and, consequently, for the gamma-phosphate positioning of ATP.</text>
</comment>
<dbReference type="NCBIfam" id="NF001126">
    <property type="entry name" value="PRK00139.1-4"/>
    <property type="match status" value="1"/>
</dbReference>
<dbReference type="InterPro" id="IPR036565">
    <property type="entry name" value="Mur-like_cat_sf"/>
</dbReference>
<feature type="binding site" evidence="8">
    <location>
        <position position="245"/>
    </location>
    <ligand>
        <name>UDP-N-acetyl-alpha-D-muramoyl-L-alanyl-D-glutamate</name>
        <dbReference type="ChEBI" id="CHEBI:83900"/>
    </ligand>
</feature>
<feature type="binding site" evidence="8">
    <location>
        <begin position="166"/>
        <end position="172"/>
    </location>
    <ligand>
        <name>ATP</name>
        <dbReference type="ChEBI" id="CHEBI:30616"/>
    </ligand>
</feature>
<feature type="binding site" evidence="8">
    <location>
        <position position="541"/>
    </location>
    <ligand>
        <name>meso-2,6-diaminopimelate</name>
        <dbReference type="ChEBI" id="CHEBI:57791"/>
    </ligand>
</feature>
<keyword evidence="8" id="KW-0547">Nucleotide-binding</keyword>
<feature type="binding site" evidence="8">
    <location>
        <position position="537"/>
    </location>
    <ligand>
        <name>meso-2,6-diaminopimelate</name>
        <dbReference type="ChEBI" id="CHEBI:57791"/>
    </ligand>
</feature>
<dbReference type="Gene3D" id="3.90.190.20">
    <property type="entry name" value="Mur ligase, C-terminal domain"/>
    <property type="match status" value="1"/>
</dbReference>
<dbReference type="InterPro" id="IPR036615">
    <property type="entry name" value="Mur_ligase_C_dom_sf"/>
</dbReference>
<comment type="function">
    <text evidence="8">Catalyzes the addition of meso-diaminopimelic acid to the nucleotide precursor UDP-N-acetylmuramoyl-L-alanyl-D-glutamate (UMAG) in the biosynthesis of bacterial cell-wall peptidoglycan.</text>
</comment>
<feature type="binding site" evidence="8">
    <location>
        <position position="239"/>
    </location>
    <ligand>
        <name>UDP-N-acetyl-alpha-D-muramoyl-L-alanyl-D-glutamate</name>
        <dbReference type="ChEBI" id="CHEBI:83900"/>
    </ligand>
</feature>
<dbReference type="Gene3D" id="3.40.1190.10">
    <property type="entry name" value="Mur-like, catalytic domain"/>
    <property type="match status" value="1"/>
</dbReference>
<feature type="binding site" evidence="8">
    <location>
        <begin position="212"/>
        <end position="213"/>
    </location>
    <ligand>
        <name>UDP-N-acetyl-alpha-D-muramoyl-L-alanyl-D-glutamate</name>
        <dbReference type="ChEBI" id="CHEBI:83900"/>
    </ligand>
</feature>
<accession>A0A1R4ECC3</accession>
<keyword evidence="8 9" id="KW-0132">Cell division</keyword>
<dbReference type="GO" id="GO:0051301">
    <property type="term" value="P:cell division"/>
    <property type="evidence" value="ECO:0007669"/>
    <property type="project" value="UniProtKB-KW"/>
</dbReference>
<name>A0A1R4ECC3_9GAMM</name>
<dbReference type="Pfam" id="PF02875">
    <property type="entry name" value="Mur_ligase_C"/>
    <property type="match status" value="1"/>
</dbReference>
<feature type="domain" description="Mur ligase central" evidence="11">
    <location>
        <begin position="164"/>
        <end position="381"/>
    </location>
</feature>
<dbReference type="RefSeq" id="WP_077447563.1">
    <property type="nucleotide sequence ID" value="NZ_FUGD01000029.1"/>
</dbReference>
<dbReference type="InterPro" id="IPR005761">
    <property type="entry name" value="UDP-N-AcMur-Glu-dNH2Pim_ligase"/>
</dbReference>
<dbReference type="SUPFAM" id="SSF53244">
    <property type="entry name" value="MurD-like peptide ligases, peptide-binding domain"/>
    <property type="match status" value="1"/>
</dbReference>
<evidence type="ECO:0000259" key="10">
    <source>
        <dbReference type="Pfam" id="PF02875"/>
    </source>
</evidence>
<dbReference type="GO" id="GO:0005737">
    <property type="term" value="C:cytoplasm"/>
    <property type="evidence" value="ECO:0007669"/>
    <property type="project" value="UniProtKB-SubCell"/>
</dbReference>
<sequence length="575" mass="61728">MTANQSTAADSEATVLTLRQVAEAALIVLPQQTQTLQKLLSQPQGLDLEFSKFVLDSRQLAGKQESAVPAAFVLLKSHTQPIEKSQQYAKVASTQAAFILTEIEPEALEYSEQGSDYACPVLYVANLRDILGSLIQISLLPAGSLSRLNSVDDILSLLPQVIAVTGTNGKTTISQLLAQLCQFSSVTQLQNSAVMGTAGNGRLDSLVQASHTTGDALAVQSFMRKMADEGVDLLALEASSHGLDQQRLQGVPVTVAVYTNLSRDHLDYHPDMDDYARAKARLFDKAYFPQLTHAVINADDEFAPLMIETAKNSGVKVWLYSLQPDLVEGSNIASDATFIAKTIEPSLDGVKIEVETSFGPLTLNSPLLGRFNVANLLAAVAGAVALGIELDAVPDLVSQLHGASGRMQRVALDEQGSQPEQGVFIVDYAHTPDALTQVLTSLKSHCTGNLWAIFGCGGDRDKGKRPLMAQAGLATADKVVLTSDNPRSEDPQMILQDMQQGMSDEQHAKTTVIADRKQAIQYAVEHAGAEDIVVIAGKGHETYQEIKGVRYDFDDRLVLQEALIAAHSAASAPNQ</sequence>
<feature type="binding site" evidence="8">
    <location>
        <position position="55"/>
    </location>
    <ligand>
        <name>UDP-N-acetyl-alpha-D-muramoyl-L-alanyl-D-glutamate</name>
        <dbReference type="ChEBI" id="CHEBI:83900"/>
    </ligand>
</feature>
<keyword evidence="8" id="KW-0460">Magnesium</keyword>
<dbReference type="GO" id="GO:0008360">
    <property type="term" value="P:regulation of cell shape"/>
    <property type="evidence" value="ECO:0007669"/>
    <property type="project" value="UniProtKB-KW"/>
</dbReference>
<protein>
    <recommendedName>
        <fullName evidence="4 8">UDP-N-acetylmuramoyl-L-alanyl-D-glutamate--2,6-diaminopimelate ligase</fullName>
        <ecNumber evidence="3 8">6.3.2.13</ecNumber>
    </recommendedName>
    <alternativeName>
        <fullName evidence="5 8">Meso-A2pm-adding enzyme</fullName>
    </alternativeName>
    <alternativeName>
        <fullName evidence="6 8">Meso-diaminopimelate-adding enzyme</fullName>
    </alternativeName>
    <alternativeName>
        <fullName evidence="7 8">UDP-MurNAc-L-Ala-D-Glu:meso-diaminopimelate ligase</fullName>
    </alternativeName>
    <alternativeName>
        <fullName evidence="8">UDP-MurNAc-tripeptide synthetase</fullName>
    </alternativeName>
    <alternativeName>
        <fullName evidence="8">UDP-N-acetylmuramyl-tripeptide synthetase</fullName>
    </alternativeName>
</protein>
<dbReference type="GO" id="GO:0009252">
    <property type="term" value="P:peptidoglycan biosynthetic process"/>
    <property type="evidence" value="ECO:0007669"/>
    <property type="project" value="UniProtKB-UniRule"/>
</dbReference>
<keyword evidence="8" id="KW-0067">ATP-binding</keyword>
<dbReference type="GO" id="GO:0008765">
    <property type="term" value="F:UDP-N-acetylmuramoylalanyl-D-glutamate-2,6-diaminopimelate ligase activity"/>
    <property type="evidence" value="ECO:0007669"/>
    <property type="project" value="UniProtKB-UniRule"/>
</dbReference>
<feature type="short sequence motif" description="Meso-diaminopimelate recognition motif" evidence="8">
    <location>
        <begin position="484"/>
        <end position="487"/>
    </location>
</feature>
<keyword evidence="8 12" id="KW-0436">Ligase</keyword>
<evidence type="ECO:0000256" key="3">
    <source>
        <dbReference type="ARBA" id="ARBA00066633"/>
    </source>
</evidence>
<comment type="caution">
    <text evidence="8">Lacks conserved residue(s) required for the propagation of feature annotation.</text>
</comment>
<dbReference type="STRING" id="1945520.A1019T_00112"/>
<comment type="similarity">
    <text evidence="1 8">Belongs to the MurCDEF family. MurE subfamily.</text>
</comment>
<reference evidence="13" key="1">
    <citation type="submission" date="2017-02" db="EMBL/GenBank/DDBJ databases">
        <authorList>
            <person name="Mornico D."/>
        </authorList>
    </citation>
    <scope>NUCLEOTIDE SEQUENCE [LARGE SCALE GENOMIC DNA]</scope>
</reference>
<feature type="domain" description="Mur ligase C-terminal" evidence="10">
    <location>
        <begin position="405"/>
        <end position="539"/>
    </location>
</feature>
<proteinExistence type="inferred from homology"/>
<keyword evidence="13" id="KW-1185">Reference proteome</keyword>
<evidence type="ECO:0000313" key="13">
    <source>
        <dbReference type="Proteomes" id="UP000188169"/>
    </source>
</evidence>
<evidence type="ECO:0000256" key="6">
    <source>
        <dbReference type="ARBA" id="ARBA00076158"/>
    </source>
</evidence>
<organism evidence="12 13">
    <name type="scientific">Psychrobacter pasteurii</name>
    <dbReference type="NCBI Taxonomy" id="1945520"/>
    <lineage>
        <taxon>Bacteria</taxon>
        <taxon>Pseudomonadati</taxon>
        <taxon>Pseudomonadota</taxon>
        <taxon>Gammaproteobacteria</taxon>
        <taxon>Moraxellales</taxon>
        <taxon>Moraxellaceae</taxon>
        <taxon>Psychrobacter</taxon>
    </lineage>
</organism>
<evidence type="ECO:0000256" key="4">
    <source>
        <dbReference type="ARBA" id="ARBA00072883"/>
    </source>
</evidence>
<dbReference type="GO" id="GO:0005524">
    <property type="term" value="F:ATP binding"/>
    <property type="evidence" value="ECO:0007669"/>
    <property type="project" value="UniProtKB-UniRule"/>
</dbReference>
<feature type="binding site" evidence="8">
    <location>
        <begin position="484"/>
        <end position="487"/>
    </location>
    <ligand>
        <name>meso-2,6-diaminopimelate</name>
        <dbReference type="ChEBI" id="CHEBI:57791"/>
    </ligand>
</feature>
<feature type="modified residue" description="N6-carboxylysine" evidence="8">
    <location>
        <position position="279"/>
    </location>
</feature>
<comment type="cofactor">
    <cofactor evidence="8">
        <name>Mg(2+)</name>
        <dbReference type="ChEBI" id="CHEBI:18420"/>
    </cofactor>
</comment>
<comment type="subcellular location">
    <subcellularLocation>
        <location evidence="8 9">Cytoplasm</location>
    </subcellularLocation>
</comment>
<dbReference type="EC" id="6.3.2.13" evidence="3 8"/>
<dbReference type="SUPFAM" id="SSF53623">
    <property type="entry name" value="MurD-like peptide ligases, catalytic domain"/>
    <property type="match status" value="1"/>
</dbReference>
<keyword evidence="8 9" id="KW-0573">Peptidoglycan synthesis</keyword>
<keyword evidence="8 9" id="KW-0133">Cell shape</keyword>
<evidence type="ECO:0000256" key="9">
    <source>
        <dbReference type="RuleBase" id="RU004135"/>
    </source>
</evidence>
<evidence type="ECO:0000313" key="12">
    <source>
        <dbReference type="EMBL" id="SJM36152.1"/>
    </source>
</evidence>
<keyword evidence="8" id="KW-0963">Cytoplasm</keyword>
<dbReference type="EMBL" id="FUGD01000029">
    <property type="protein sequence ID" value="SJM36152.1"/>
    <property type="molecule type" value="Genomic_DNA"/>
</dbReference>
<dbReference type="FunFam" id="3.90.190.20:FF:000006">
    <property type="entry name" value="UDP-N-acetylmuramoyl-L-alanyl-D-glutamate--2,6-diaminopimelate ligase"/>
    <property type="match status" value="1"/>
</dbReference>
<evidence type="ECO:0000256" key="5">
    <source>
        <dbReference type="ARBA" id="ARBA00075482"/>
    </source>
</evidence>
<dbReference type="PANTHER" id="PTHR23135">
    <property type="entry name" value="MUR LIGASE FAMILY MEMBER"/>
    <property type="match status" value="1"/>
</dbReference>
<keyword evidence="8 9" id="KW-0131">Cell cycle</keyword>
<dbReference type="Pfam" id="PF08245">
    <property type="entry name" value="Mur_ligase_M"/>
    <property type="match status" value="1"/>
</dbReference>
<dbReference type="Proteomes" id="UP000188169">
    <property type="component" value="Unassembled WGS sequence"/>
</dbReference>
<dbReference type="AlphaFoldDB" id="A0A1R4ECC3"/>
<evidence type="ECO:0000256" key="7">
    <source>
        <dbReference type="ARBA" id="ARBA00081560"/>
    </source>
</evidence>
<evidence type="ECO:0000256" key="2">
    <source>
        <dbReference type="ARBA" id="ARBA00050251"/>
    </source>
</evidence>
<dbReference type="PANTHER" id="PTHR23135:SF4">
    <property type="entry name" value="UDP-N-ACETYLMURAMOYL-L-ALANYL-D-GLUTAMATE--2,6-DIAMINOPIMELATE LIGASE MURE HOMOLOG, CHLOROPLASTIC"/>
    <property type="match status" value="1"/>
</dbReference>
<dbReference type="InterPro" id="IPR013221">
    <property type="entry name" value="Mur_ligase_cen"/>
</dbReference>
<comment type="catalytic activity">
    <reaction evidence="2 8">
        <text>UDP-N-acetyl-alpha-D-muramoyl-L-alanyl-D-glutamate + meso-2,6-diaminopimelate + ATP = UDP-N-acetyl-alpha-D-muramoyl-L-alanyl-gamma-D-glutamyl-meso-2,6-diaminopimelate + ADP + phosphate + H(+)</text>
        <dbReference type="Rhea" id="RHEA:23676"/>
        <dbReference type="ChEBI" id="CHEBI:15378"/>
        <dbReference type="ChEBI" id="CHEBI:30616"/>
        <dbReference type="ChEBI" id="CHEBI:43474"/>
        <dbReference type="ChEBI" id="CHEBI:57791"/>
        <dbReference type="ChEBI" id="CHEBI:83900"/>
        <dbReference type="ChEBI" id="CHEBI:83905"/>
        <dbReference type="ChEBI" id="CHEBI:456216"/>
        <dbReference type="EC" id="6.3.2.13"/>
    </reaction>
</comment>
<evidence type="ECO:0000256" key="8">
    <source>
        <dbReference type="HAMAP-Rule" id="MF_00208"/>
    </source>
</evidence>
<keyword evidence="8 9" id="KW-0961">Cell wall biogenesis/degradation</keyword>
<dbReference type="HAMAP" id="MF_00208">
    <property type="entry name" value="MurE"/>
    <property type="match status" value="1"/>
</dbReference>
<dbReference type="OrthoDB" id="9800958at2"/>
<dbReference type="GO" id="GO:0000287">
    <property type="term" value="F:magnesium ion binding"/>
    <property type="evidence" value="ECO:0007669"/>
    <property type="project" value="UniProtKB-UniRule"/>
</dbReference>
<feature type="binding site" evidence="8">
    <location>
        <position position="460"/>
    </location>
    <ligand>
        <name>meso-2,6-diaminopimelate</name>
        <dbReference type="ChEBI" id="CHEBI:57791"/>
    </ligand>
</feature>
<dbReference type="UniPathway" id="UPA00219"/>
<feature type="binding site" evidence="8">
    <location>
        <position position="247"/>
    </location>
    <ligand>
        <name>UDP-N-acetyl-alpha-D-muramoyl-L-alanyl-D-glutamate</name>
        <dbReference type="ChEBI" id="CHEBI:83900"/>
    </ligand>
</feature>
<comment type="pathway">
    <text evidence="8 9">Cell wall biogenesis; peptidoglycan biosynthesis.</text>
</comment>
<evidence type="ECO:0000256" key="1">
    <source>
        <dbReference type="ARBA" id="ARBA00005898"/>
    </source>
</evidence>
<dbReference type="GO" id="GO:0071555">
    <property type="term" value="P:cell wall organization"/>
    <property type="evidence" value="ECO:0007669"/>
    <property type="project" value="UniProtKB-KW"/>
</dbReference>